<evidence type="ECO:0000256" key="1">
    <source>
        <dbReference type="SAM" id="SignalP"/>
    </source>
</evidence>
<dbReference type="InterPro" id="IPR002018">
    <property type="entry name" value="CarbesteraseB"/>
</dbReference>
<name>A0ABR0SBW7_9HYPO</name>
<dbReference type="InterPro" id="IPR019819">
    <property type="entry name" value="Carboxylesterase_B_CS"/>
</dbReference>
<dbReference type="InterPro" id="IPR050309">
    <property type="entry name" value="Type-B_Carboxylest/Lipase"/>
</dbReference>
<reference evidence="3 4" key="1">
    <citation type="submission" date="2024-01" db="EMBL/GenBank/DDBJ databases">
        <title>Complete genome of Cladobotryum mycophilum ATHUM6906.</title>
        <authorList>
            <person name="Christinaki A.C."/>
            <person name="Myridakis A.I."/>
            <person name="Kouvelis V.N."/>
        </authorList>
    </citation>
    <scope>NUCLEOTIDE SEQUENCE [LARGE SCALE GENOMIC DNA]</scope>
    <source>
        <strain evidence="3 4">ATHUM6906</strain>
    </source>
</reference>
<feature type="domain" description="Carboxylesterase type B" evidence="2">
    <location>
        <begin position="41"/>
        <end position="546"/>
    </location>
</feature>
<protein>
    <submittedName>
        <fullName evidence="3">Secreted lipase</fullName>
    </submittedName>
</protein>
<evidence type="ECO:0000259" key="2">
    <source>
        <dbReference type="Pfam" id="PF00135"/>
    </source>
</evidence>
<dbReference type="Proteomes" id="UP001338125">
    <property type="component" value="Unassembled WGS sequence"/>
</dbReference>
<dbReference type="InterPro" id="IPR029058">
    <property type="entry name" value="AB_hydrolase_fold"/>
</dbReference>
<dbReference type="EMBL" id="JAVFKD010000014">
    <property type="protein sequence ID" value="KAK5989658.1"/>
    <property type="molecule type" value="Genomic_DNA"/>
</dbReference>
<organism evidence="3 4">
    <name type="scientific">Cladobotryum mycophilum</name>
    <dbReference type="NCBI Taxonomy" id="491253"/>
    <lineage>
        <taxon>Eukaryota</taxon>
        <taxon>Fungi</taxon>
        <taxon>Dikarya</taxon>
        <taxon>Ascomycota</taxon>
        <taxon>Pezizomycotina</taxon>
        <taxon>Sordariomycetes</taxon>
        <taxon>Hypocreomycetidae</taxon>
        <taxon>Hypocreales</taxon>
        <taxon>Hypocreaceae</taxon>
        <taxon>Cladobotryum</taxon>
    </lineage>
</organism>
<evidence type="ECO:0000313" key="4">
    <source>
        <dbReference type="Proteomes" id="UP001338125"/>
    </source>
</evidence>
<keyword evidence="1" id="KW-0732">Signal</keyword>
<feature type="signal peptide" evidence="1">
    <location>
        <begin position="1"/>
        <end position="23"/>
    </location>
</feature>
<evidence type="ECO:0000313" key="3">
    <source>
        <dbReference type="EMBL" id="KAK5989658.1"/>
    </source>
</evidence>
<accession>A0ABR0SBW7</accession>
<dbReference type="PROSITE" id="PS00941">
    <property type="entry name" value="CARBOXYLESTERASE_B_2"/>
    <property type="match status" value="1"/>
</dbReference>
<gene>
    <name evidence="3" type="ORF">PT974_07913</name>
</gene>
<dbReference type="Gene3D" id="3.40.50.1820">
    <property type="entry name" value="alpha/beta hydrolase"/>
    <property type="match status" value="1"/>
</dbReference>
<feature type="chain" id="PRO_5046065768" evidence="1">
    <location>
        <begin position="24"/>
        <end position="582"/>
    </location>
</feature>
<comment type="caution">
    <text evidence="3">The sequence shown here is derived from an EMBL/GenBank/DDBJ whole genome shotgun (WGS) entry which is preliminary data.</text>
</comment>
<dbReference type="PANTHER" id="PTHR11559">
    <property type="entry name" value="CARBOXYLESTERASE"/>
    <property type="match status" value="1"/>
</dbReference>
<dbReference type="Pfam" id="PF00135">
    <property type="entry name" value="COesterase"/>
    <property type="match status" value="1"/>
</dbReference>
<keyword evidence="4" id="KW-1185">Reference proteome</keyword>
<dbReference type="SUPFAM" id="SSF53474">
    <property type="entry name" value="alpha/beta-Hydrolases"/>
    <property type="match status" value="1"/>
</dbReference>
<sequence length="582" mass="64613">MYSELLSMALWALPFWNVPTVVAAEEPPVLDLPWGKWQAQIDPEDPKAYIFRNVRFGAQPERFGAPAFPSTLNDSIQTPETVSCISIDPSVLVTPPGGQLRFEEPDPQLPMNEDCLFLDIYAPKSAFETGAPKLPVVVWIFGGAYALGSKNQGGVLYTGRPTLKAANHQVIFIAGNYRTGALGFLAGDYMQKAGKPNAGLYDQALLFEWVRDYVDQAGGDKTKVSAWGESAGAGSILHHLIREDGERDPLFHSLVAQSPAYEMSWDNSPDGRLDTMYRTFSELAGCGFAYDIDCLKAVTPEKIIEANQEFFDKVRQTGLFPVGPAVDGEWIRSIPSVSLSQGKHWAGLDAAIISHCSNESEAFIPKGIDTEEKFDAFLYTFLPGEMLAPQRQQIKEKYDCEKTFPGNYKACLGLIVQHAAFTCNTRYMFEAYPEKSYMMEYAYPSDVLGSHGSDLIPLFTSNMLQAQAFLEKMGVGKVQAAIYAAALHAQVAPDYTKYLASFAISKDPNDWDEPTTWPLAKDVNGKISNALRVQTPTLFRKTFALTEDKQNTKDDCDFWRTLAEEILGEEVQRAQSDKHDEL</sequence>
<proteinExistence type="predicted"/>